<feature type="transmembrane region" description="Helical" evidence="10">
    <location>
        <begin position="85"/>
        <end position="104"/>
    </location>
</feature>
<dbReference type="InterPro" id="IPR001128">
    <property type="entry name" value="Cyt_P450"/>
</dbReference>
<evidence type="ECO:0000256" key="3">
    <source>
        <dbReference type="ARBA" id="ARBA00022617"/>
    </source>
</evidence>
<feature type="binding site" description="axial binding residue" evidence="8">
    <location>
        <position position="508"/>
    </location>
    <ligand>
        <name>heme</name>
        <dbReference type="ChEBI" id="CHEBI:30413"/>
    </ligand>
    <ligandPart>
        <name>Fe</name>
        <dbReference type="ChEBI" id="CHEBI:18248"/>
    </ligandPart>
</feature>
<dbReference type="EMBL" id="KZ679266">
    <property type="protein sequence ID" value="PTB37961.1"/>
    <property type="molecule type" value="Genomic_DNA"/>
</dbReference>
<sequence>MDPTSSLTQTVVAKAHEAVGLAASLLDTISDPKLLSLQDAVSNTSEAYSSVQSPYWDWILSTILKMWHLYAPKVLEVAARVSPPWFISIPLLLLSVPLIGYIIYQLYFHPLAKYPGPLWAKLSGSRRGYHAWLGDLHYDMWKCHQKYDIYSHGKNMQKSLPYLVMVHNTPSTFTLIDKKEHAWKKRILSQKFSDSAIRSYEPKVLTLVDRLCDVLCPRPSENDSGESAIPQTKSVWSEPFNMATWCDNLFFDLMTTVVFGECFDLIRSPWYRYVPEALARSNQRVSVIVQWPMIAFRRLDKKLFKDSVHGRKEFLRFVHNLVTDRLTRGAGKGDVFSGLLDALDPTTGNKLSRDEIVAESILMIVAGSDTSSTLLSSIFFYLAKDPQKKERLVKEIRSCFPTRDDIHLGEKLNSCRYLQACISECLRLAPPVASAPFREVSPGGAVVDGHYLPAGANVGTGIYSIQHNEQYFPHPFEFIPERWLEKENPYGINQTEAHVPFSIGPRACLGKSLAVTEVSLLMAYICWMLDFEIAESLKDVGGGTKNGRHGRHRPGEYQLYDHITSARNGPWIKFRRRGLEF</sequence>
<evidence type="ECO:0000256" key="2">
    <source>
        <dbReference type="ARBA" id="ARBA00010617"/>
    </source>
</evidence>
<keyword evidence="6 8" id="KW-0408">Iron</keyword>
<evidence type="ECO:0000256" key="4">
    <source>
        <dbReference type="ARBA" id="ARBA00022723"/>
    </source>
</evidence>
<comment type="similarity">
    <text evidence="2 9">Belongs to the cytochrome P450 family.</text>
</comment>
<dbReference type="Pfam" id="PF00067">
    <property type="entry name" value="p450"/>
    <property type="match status" value="1"/>
</dbReference>
<evidence type="ECO:0000313" key="11">
    <source>
        <dbReference type="EMBL" id="PTB37961.1"/>
    </source>
</evidence>
<protein>
    <recommendedName>
        <fullName evidence="13">Cytochrome P450 monooxygenase</fullName>
    </recommendedName>
</protein>
<dbReference type="AlphaFoldDB" id="A0A2T3YZF7"/>
<dbReference type="GO" id="GO:0004497">
    <property type="term" value="F:monooxygenase activity"/>
    <property type="evidence" value="ECO:0007669"/>
    <property type="project" value="UniProtKB-KW"/>
</dbReference>
<accession>A0A2T3YZF7</accession>
<name>A0A2T3YZF7_TRIA4</name>
<dbReference type="CDD" id="cd11061">
    <property type="entry name" value="CYP67-like"/>
    <property type="match status" value="1"/>
</dbReference>
<keyword evidence="7 9" id="KW-0503">Monooxygenase</keyword>
<reference evidence="11 12" key="1">
    <citation type="submission" date="2016-07" db="EMBL/GenBank/DDBJ databases">
        <title>Multiple horizontal gene transfer events from other fungi enriched the ability of initially mycotrophic Trichoderma (Ascomycota) to feed on dead plant biomass.</title>
        <authorList>
            <consortium name="DOE Joint Genome Institute"/>
            <person name="Aerts A."/>
            <person name="Atanasova L."/>
            <person name="Chenthamara K."/>
            <person name="Zhang J."/>
            <person name="Grujic M."/>
            <person name="Henrissat B."/>
            <person name="Kuo A."/>
            <person name="Salamov A."/>
            <person name="Lipzen A."/>
            <person name="Labutti K."/>
            <person name="Barry K."/>
            <person name="Miao Y."/>
            <person name="Rahimi M.J."/>
            <person name="Shen Q."/>
            <person name="Grigoriev I.V."/>
            <person name="Kubicek C.P."/>
            <person name="Druzhinina I.S."/>
        </authorList>
    </citation>
    <scope>NUCLEOTIDE SEQUENCE [LARGE SCALE GENOMIC DNA]</scope>
    <source>
        <strain evidence="11 12">CBS 433.97</strain>
    </source>
</reference>
<dbReference type="OrthoDB" id="1470350at2759"/>
<dbReference type="PANTHER" id="PTHR24305:SF237">
    <property type="entry name" value="CYTOCHROME P450 MONOOXYGENASE ATNE-RELATED"/>
    <property type="match status" value="1"/>
</dbReference>
<dbReference type="PANTHER" id="PTHR24305">
    <property type="entry name" value="CYTOCHROME P450"/>
    <property type="match status" value="1"/>
</dbReference>
<comment type="cofactor">
    <cofactor evidence="1 8">
        <name>heme</name>
        <dbReference type="ChEBI" id="CHEBI:30413"/>
    </cofactor>
</comment>
<evidence type="ECO:0000256" key="10">
    <source>
        <dbReference type="SAM" id="Phobius"/>
    </source>
</evidence>
<evidence type="ECO:0000256" key="6">
    <source>
        <dbReference type="ARBA" id="ARBA00023004"/>
    </source>
</evidence>
<dbReference type="PROSITE" id="PS00086">
    <property type="entry name" value="CYTOCHROME_P450"/>
    <property type="match status" value="1"/>
</dbReference>
<dbReference type="STRING" id="1042311.A0A2T3YZF7"/>
<dbReference type="Proteomes" id="UP000240493">
    <property type="component" value="Unassembled WGS sequence"/>
</dbReference>
<dbReference type="PRINTS" id="PR00463">
    <property type="entry name" value="EP450I"/>
</dbReference>
<evidence type="ECO:0000256" key="8">
    <source>
        <dbReference type="PIRSR" id="PIRSR602401-1"/>
    </source>
</evidence>
<evidence type="ECO:0000256" key="1">
    <source>
        <dbReference type="ARBA" id="ARBA00001971"/>
    </source>
</evidence>
<dbReference type="InterPro" id="IPR017972">
    <property type="entry name" value="Cyt_P450_CS"/>
</dbReference>
<dbReference type="GO" id="GO:0016705">
    <property type="term" value="F:oxidoreductase activity, acting on paired donors, with incorporation or reduction of molecular oxygen"/>
    <property type="evidence" value="ECO:0007669"/>
    <property type="project" value="InterPro"/>
</dbReference>
<dbReference type="InterPro" id="IPR036396">
    <property type="entry name" value="Cyt_P450_sf"/>
</dbReference>
<keyword evidence="10" id="KW-1133">Transmembrane helix</keyword>
<keyword evidence="12" id="KW-1185">Reference proteome</keyword>
<dbReference type="GO" id="GO:0005506">
    <property type="term" value="F:iron ion binding"/>
    <property type="evidence" value="ECO:0007669"/>
    <property type="project" value="InterPro"/>
</dbReference>
<gene>
    <name evidence="11" type="ORF">M441DRAFT_71439</name>
</gene>
<evidence type="ECO:0000256" key="9">
    <source>
        <dbReference type="RuleBase" id="RU000461"/>
    </source>
</evidence>
<evidence type="ECO:0000256" key="5">
    <source>
        <dbReference type="ARBA" id="ARBA00023002"/>
    </source>
</evidence>
<evidence type="ECO:0000256" key="7">
    <source>
        <dbReference type="ARBA" id="ARBA00023033"/>
    </source>
</evidence>
<keyword evidence="10" id="KW-0812">Transmembrane</keyword>
<dbReference type="InterPro" id="IPR050121">
    <property type="entry name" value="Cytochrome_P450_monoxygenase"/>
</dbReference>
<dbReference type="GO" id="GO:0020037">
    <property type="term" value="F:heme binding"/>
    <property type="evidence" value="ECO:0007669"/>
    <property type="project" value="InterPro"/>
</dbReference>
<keyword evidence="3 8" id="KW-0349">Heme</keyword>
<keyword evidence="4 8" id="KW-0479">Metal-binding</keyword>
<keyword evidence="10" id="KW-0472">Membrane</keyword>
<dbReference type="InterPro" id="IPR002401">
    <property type="entry name" value="Cyt_P450_E_grp-I"/>
</dbReference>
<evidence type="ECO:0000313" key="12">
    <source>
        <dbReference type="Proteomes" id="UP000240493"/>
    </source>
</evidence>
<dbReference type="SUPFAM" id="SSF48264">
    <property type="entry name" value="Cytochrome P450"/>
    <property type="match status" value="1"/>
</dbReference>
<dbReference type="Gene3D" id="1.10.630.10">
    <property type="entry name" value="Cytochrome P450"/>
    <property type="match status" value="1"/>
</dbReference>
<organism evidence="11 12">
    <name type="scientific">Trichoderma asperellum (strain ATCC 204424 / CBS 433.97 / NBRC 101777)</name>
    <dbReference type="NCBI Taxonomy" id="1042311"/>
    <lineage>
        <taxon>Eukaryota</taxon>
        <taxon>Fungi</taxon>
        <taxon>Dikarya</taxon>
        <taxon>Ascomycota</taxon>
        <taxon>Pezizomycotina</taxon>
        <taxon>Sordariomycetes</taxon>
        <taxon>Hypocreomycetidae</taxon>
        <taxon>Hypocreales</taxon>
        <taxon>Hypocreaceae</taxon>
        <taxon>Trichoderma</taxon>
    </lineage>
</organism>
<evidence type="ECO:0008006" key="13">
    <source>
        <dbReference type="Google" id="ProtNLM"/>
    </source>
</evidence>
<keyword evidence="5 9" id="KW-0560">Oxidoreductase</keyword>
<dbReference type="PRINTS" id="PR00385">
    <property type="entry name" value="P450"/>
</dbReference>
<proteinExistence type="inferred from homology"/>